<proteinExistence type="predicted"/>
<dbReference type="Proteomes" id="UP001157418">
    <property type="component" value="Unassembled WGS sequence"/>
</dbReference>
<dbReference type="EMBL" id="CAKMRJ010002223">
    <property type="protein sequence ID" value="CAH1426601.1"/>
    <property type="molecule type" value="Genomic_DNA"/>
</dbReference>
<comment type="caution">
    <text evidence="2">The sequence shown here is derived from an EMBL/GenBank/DDBJ whole genome shotgun (WGS) entry which is preliminary data.</text>
</comment>
<name>A0AAU9MM09_9ASTR</name>
<evidence type="ECO:0000313" key="3">
    <source>
        <dbReference type="Proteomes" id="UP001157418"/>
    </source>
</evidence>
<feature type="region of interest" description="Disordered" evidence="1">
    <location>
        <begin position="1"/>
        <end position="36"/>
    </location>
</feature>
<evidence type="ECO:0000313" key="2">
    <source>
        <dbReference type="EMBL" id="CAH1426601.1"/>
    </source>
</evidence>
<dbReference type="AlphaFoldDB" id="A0AAU9MM09"/>
<reference evidence="2 3" key="1">
    <citation type="submission" date="2022-01" db="EMBL/GenBank/DDBJ databases">
        <authorList>
            <person name="Xiong W."/>
            <person name="Schranz E."/>
        </authorList>
    </citation>
    <scope>NUCLEOTIDE SEQUENCE [LARGE SCALE GENOMIC DNA]</scope>
</reference>
<gene>
    <name evidence="2" type="ORF">LVIROSA_LOCUS13673</name>
</gene>
<evidence type="ECO:0000256" key="1">
    <source>
        <dbReference type="SAM" id="MobiDB-lite"/>
    </source>
</evidence>
<protein>
    <submittedName>
        <fullName evidence="2">Uncharacterized protein</fullName>
    </submittedName>
</protein>
<keyword evidence="3" id="KW-1185">Reference proteome</keyword>
<organism evidence="2 3">
    <name type="scientific">Lactuca virosa</name>
    <dbReference type="NCBI Taxonomy" id="75947"/>
    <lineage>
        <taxon>Eukaryota</taxon>
        <taxon>Viridiplantae</taxon>
        <taxon>Streptophyta</taxon>
        <taxon>Embryophyta</taxon>
        <taxon>Tracheophyta</taxon>
        <taxon>Spermatophyta</taxon>
        <taxon>Magnoliopsida</taxon>
        <taxon>eudicotyledons</taxon>
        <taxon>Gunneridae</taxon>
        <taxon>Pentapetalae</taxon>
        <taxon>asterids</taxon>
        <taxon>campanulids</taxon>
        <taxon>Asterales</taxon>
        <taxon>Asteraceae</taxon>
        <taxon>Cichorioideae</taxon>
        <taxon>Cichorieae</taxon>
        <taxon>Lactucinae</taxon>
        <taxon>Lactuca</taxon>
    </lineage>
</organism>
<accession>A0AAU9MM09</accession>
<sequence>MSRSDTVTDLSYPKPKRTVHGRDSKSHRLTNLSVEPSIEVVNPDSSLEPSPTVTLHDYLVTSDHELNHAEEALPIPDVNVSNVESPIVTVDPLPLGSSAPGSLNTTPLEVLDTSSMFGDDPHPNPSEAPLPNLVTFAALLPQFQREFATTTIPKSLELADASNEENLDRDRSCLMEGIHLLNKMSFHTRNHAILLAAKQLKFEEAFKALKGMRANHECLEEEARNLWEDISGLLERNTRLVDDLIEGLYCQDELKKLNQDRLIKTDVVGRRLELSKEFEEKSQQFESMKLRVTEKVSQLEIAFSDKDAHIKFLVEELAIHKATISEKETQIASLGELHTSTK</sequence>